<keyword evidence="1" id="KW-0472">Membrane</keyword>
<feature type="transmembrane region" description="Helical" evidence="1">
    <location>
        <begin position="111"/>
        <end position="127"/>
    </location>
</feature>
<dbReference type="Proteomes" id="UP001437256">
    <property type="component" value="Unassembled WGS sequence"/>
</dbReference>
<proteinExistence type="predicted"/>
<evidence type="ECO:0000313" key="3">
    <source>
        <dbReference type="Proteomes" id="UP001437256"/>
    </source>
</evidence>
<keyword evidence="3" id="KW-1185">Reference proteome</keyword>
<organism evidence="2 3">
    <name type="scientific">Marasmius tenuissimus</name>
    <dbReference type="NCBI Taxonomy" id="585030"/>
    <lineage>
        <taxon>Eukaryota</taxon>
        <taxon>Fungi</taxon>
        <taxon>Dikarya</taxon>
        <taxon>Basidiomycota</taxon>
        <taxon>Agaricomycotina</taxon>
        <taxon>Agaricomycetes</taxon>
        <taxon>Agaricomycetidae</taxon>
        <taxon>Agaricales</taxon>
        <taxon>Marasmiineae</taxon>
        <taxon>Marasmiaceae</taxon>
        <taxon>Marasmius</taxon>
    </lineage>
</organism>
<feature type="transmembrane region" description="Helical" evidence="1">
    <location>
        <begin position="295"/>
        <end position="315"/>
    </location>
</feature>
<gene>
    <name evidence="2" type="ORF">AAF712_011813</name>
</gene>
<protein>
    <submittedName>
        <fullName evidence="2">Uncharacterized protein</fullName>
    </submittedName>
</protein>
<sequence length="369" mass="41294">MSSAEEKVAPFLTVSEVIAKPMSSLSAMFFVYGMYLVLFVFTVRILYGQLGQPNRKLYFGWTIALFVLATIRIIIDAWSTPRQSIIEFRAATTKDYQPLLQYWRHDRMKTIHVWVSIGIFHANVHLIKSKRDSDHRSGAPQISRYAVSFTAEMMVIHRCYTIWNSMKRVGISLFVFSILLNGAGLTAASMNIIGGFNFEKTRGSNIRGVSGPIRTIYFFTNVTFNGCLTIMTAGRIWYLSRKARHFVGPEVNRRYRRIIAIVLESGPIYPIAQIVETIQGLRYHPESDGYLPIDVEVLAALAAGIAPTLIIARAATGSAIESHKEEPEVASVLQLAPRSMVNITSGTNMDDEQELGLILDVGHKKKSGL</sequence>
<evidence type="ECO:0000313" key="2">
    <source>
        <dbReference type="EMBL" id="KAL0061355.1"/>
    </source>
</evidence>
<feature type="transmembrane region" description="Helical" evidence="1">
    <location>
        <begin position="58"/>
        <end position="75"/>
    </location>
</feature>
<accession>A0ABR2ZJD9</accession>
<feature type="transmembrane region" description="Helical" evidence="1">
    <location>
        <begin position="216"/>
        <end position="238"/>
    </location>
</feature>
<evidence type="ECO:0000256" key="1">
    <source>
        <dbReference type="SAM" id="Phobius"/>
    </source>
</evidence>
<feature type="transmembrane region" description="Helical" evidence="1">
    <location>
        <begin position="258"/>
        <end position="275"/>
    </location>
</feature>
<feature type="transmembrane region" description="Helical" evidence="1">
    <location>
        <begin position="25"/>
        <end position="46"/>
    </location>
</feature>
<dbReference type="EMBL" id="JBBXMP010000138">
    <property type="protein sequence ID" value="KAL0061355.1"/>
    <property type="molecule type" value="Genomic_DNA"/>
</dbReference>
<comment type="caution">
    <text evidence="2">The sequence shown here is derived from an EMBL/GenBank/DDBJ whole genome shotgun (WGS) entry which is preliminary data.</text>
</comment>
<keyword evidence="1" id="KW-0812">Transmembrane</keyword>
<reference evidence="2 3" key="1">
    <citation type="submission" date="2024-05" db="EMBL/GenBank/DDBJ databases">
        <title>A draft genome resource for the thread blight pathogen Marasmius tenuissimus strain MS-2.</title>
        <authorList>
            <person name="Yulfo-Soto G.E."/>
            <person name="Baruah I.K."/>
            <person name="Amoako-Attah I."/>
            <person name="Bukari Y."/>
            <person name="Meinhardt L.W."/>
            <person name="Bailey B.A."/>
            <person name="Cohen S.P."/>
        </authorList>
    </citation>
    <scope>NUCLEOTIDE SEQUENCE [LARGE SCALE GENOMIC DNA]</scope>
    <source>
        <strain evidence="2 3">MS-2</strain>
    </source>
</reference>
<keyword evidence="1" id="KW-1133">Transmembrane helix</keyword>
<feature type="transmembrane region" description="Helical" evidence="1">
    <location>
        <begin position="173"/>
        <end position="196"/>
    </location>
</feature>
<name>A0ABR2ZJD9_9AGAR</name>